<proteinExistence type="predicted"/>
<dbReference type="RefSeq" id="WP_152585574.1">
    <property type="nucleotide sequence ID" value="NZ_CP045423.1"/>
</dbReference>
<keyword evidence="2" id="KW-1185">Reference proteome</keyword>
<dbReference type="Proteomes" id="UP000325614">
    <property type="component" value="Chromosome"/>
</dbReference>
<evidence type="ECO:0000313" key="1">
    <source>
        <dbReference type="EMBL" id="QFU15929.1"/>
    </source>
</evidence>
<gene>
    <name evidence="1" type="ORF">GDR74_06670</name>
</gene>
<sequence>MSMLSPLGDAGKPLKRIRVLVAYASSSVHARAIVDYLIAFKKYTSFDVYYVNVVNGVYLDFELDEFDVVINSYCARLIYDGYVSDDYKRKLRRFRGLKIVSVQDDCDRTSIMHTQIRELGFHVLLTAVPSDTLAYGYPPDKIPGVEIFPVLTGYVANDFADLSRPVVPLEQRPFVLGYRGRDIGGRYGTLGYYKYIIGTRMRNECEARGVIHNISVAEGDRIYGDAWFQFLGECRAVLGTESGTNVWDFDGSLEQKFQSMTDQLGRKPTYEEFYPFVAEHEGKSNIGEISPRHFEAAVMRTPMVMFRGRYSDLLDPGVHYIPLEKDFSNLDDVFATLHNFKKLEQVSENAYERLVASGDFTYRKFAESIEALIRRKLALIDTPPSTSSASHISTGSLLQENASKIALGGREVPTEWPRHASFSPAGEARLLPELYAYFKERESTLSEQCIRYRTAIPDSWSRAKSAFQGLLDLQWQGSFHSYKPPVNLAFVEKFDVFEDSVRIDIENFEREWSFICHNQAADIEYRAALSNGAVEPVGDSAEKVLSAERAKADLLKRYILKQDDKLKKFSEHYLRAYVLLEAKRVQCIYRRELARLQAAFERSGNWSIMEELKRSVDTAESQYAENGACEELLSEKRSVVELTFRDNLESLVSHYAGESARKKSYLARIVIKALPMKLKFLLKRFARAV</sequence>
<dbReference type="AlphaFoldDB" id="A0A5P9JUS4"/>
<reference evidence="1 2" key="1">
    <citation type="submission" date="2019-10" db="EMBL/GenBank/DDBJ databases">
        <title>Isolation, Identification of Microvirga thermotolerans HR1, a novel thermophilic bacterium and Comparative Genomics of the genus Microvirga.</title>
        <authorList>
            <person name="Li J."/>
            <person name="Zhang W."/>
            <person name="Lin M."/>
            <person name="Wang J."/>
        </authorList>
    </citation>
    <scope>NUCLEOTIDE SEQUENCE [LARGE SCALE GENOMIC DNA]</scope>
    <source>
        <strain evidence="1 2">HR1</strain>
    </source>
</reference>
<accession>A0A5P9JUS4</accession>
<organism evidence="1 2">
    <name type="scientific">Microvirga thermotolerans</name>
    <dbReference type="NCBI Taxonomy" id="2651334"/>
    <lineage>
        <taxon>Bacteria</taxon>
        <taxon>Pseudomonadati</taxon>
        <taxon>Pseudomonadota</taxon>
        <taxon>Alphaproteobacteria</taxon>
        <taxon>Hyphomicrobiales</taxon>
        <taxon>Methylobacteriaceae</taxon>
        <taxon>Microvirga</taxon>
    </lineage>
</organism>
<name>A0A5P9JUS4_9HYPH</name>
<dbReference type="EMBL" id="CP045423">
    <property type="protein sequence ID" value="QFU15929.1"/>
    <property type="molecule type" value="Genomic_DNA"/>
</dbReference>
<protein>
    <submittedName>
        <fullName evidence="1">Uncharacterized protein</fullName>
    </submittedName>
</protein>
<dbReference type="KEGG" id="mico:GDR74_06670"/>
<evidence type="ECO:0000313" key="2">
    <source>
        <dbReference type="Proteomes" id="UP000325614"/>
    </source>
</evidence>